<dbReference type="Proteomes" id="UP000559626">
    <property type="component" value="Unassembled WGS sequence"/>
</dbReference>
<dbReference type="EMBL" id="JABBGH010000003">
    <property type="protein sequence ID" value="NML67816.1"/>
    <property type="molecule type" value="Genomic_DNA"/>
</dbReference>
<dbReference type="SUPFAM" id="SSF54593">
    <property type="entry name" value="Glyoxalase/Bleomycin resistance protein/Dihydroxybiphenyl dioxygenase"/>
    <property type="match status" value="1"/>
</dbReference>
<organism evidence="2 3">
    <name type="scientific">Hymenobacter polaris</name>
    <dbReference type="NCBI Taxonomy" id="2682546"/>
    <lineage>
        <taxon>Bacteria</taxon>
        <taxon>Pseudomonadati</taxon>
        <taxon>Bacteroidota</taxon>
        <taxon>Cytophagia</taxon>
        <taxon>Cytophagales</taxon>
        <taxon>Hymenobacteraceae</taxon>
        <taxon>Hymenobacter</taxon>
    </lineage>
</organism>
<sequence>MLLNHLNLCVSDVLAQCDLFARHFDFRVEQRANEGALLYGPDGFFLVLTKIGSEVHTYPSSPPFNFHVGFMVESEAQVLAKHQELDAAGRQPGPVKRYQALGADWVAFYCPIGDGIDIEVNTHTPHAAR</sequence>
<accession>A0A7Y0FPN0</accession>
<evidence type="ECO:0000313" key="3">
    <source>
        <dbReference type="Proteomes" id="UP000559626"/>
    </source>
</evidence>
<reference evidence="2 3" key="1">
    <citation type="submission" date="2020-04" db="EMBL/GenBank/DDBJ databases">
        <title>Hymenobacter polaris sp. nov., isolated from Arctic soil.</title>
        <authorList>
            <person name="Dahal R.H."/>
        </authorList>
    </citation>
    <scope>NUCLEOTIDE SEQUENCE [LARGE SCALE GENOMIC DNA]</scope>
    <source>
        <strain evidence="2 3">RP-2-7</strain>
    </source>
</reference>
<dbReference type="InterPro" id="IPR004360">
    <property type="entry name" value="Glyas_Fos-R_dOase_dom"/>
</dbReference>
<dbReference type="Pfam" id="PF00903">
    <property type="entry name" value="Glyoxalase"/>
    <property type="match status" value="1"/>
</dbReference>
<keyword evidence="3" id="KW-1185">Reference proteome</keyword>
<evidence type="ECO:0000313" key="2">
    <source>
        <dbReference type="EMBL" id="NML67816.1"/>
    </source>
</evidence>
<protein>
    <submittedName>
        <fullName evidence="2">VOC family protein</fullName>
    </submittedName>
</protein>
<dbReference type="CDD" id="cd06587">
    <property type="entry name" value="VOC"/>
    <property type="match status" value="1"/>
</dbReference>
<gene>
    <name evidence="2" type="ORF">HHL22_21650</name>
</gene>
<dbReference type="InterPro" id="IPR029068">
    <property type="entry name" value="Glyas_Bleomycin-R_OHBP_Dase"/>
</dbReference>
<dbReference type="AlphaFoldDB" id="A0A7Y0FPN0"/>
<comment type="caution">
    <text evidence="2">The sequence shown here is derived from an EMBL/GenBank/DDBJ whole genome shotgun (WGS) entry which is preliminary data.</text>
</comment>
<name>A0A7Y0FPN0_9BACT</name>
<dbReference type="RefSeq" id="WP_169533456.1">
    <property type="nucleotide sequence ID" value="NZ_JABBGH010000003.1"/>
</dbReference>
<dbReference type="Gene3D" id="3.10.180.10">
    <property type="entry name" value="2,3-Dihydroxybiphenyl 1,2-Dioxygenase, domain 1"/>
    <property type="match status" value="1"/>
</dbReference>
<proteinExistence type="predicted"/>
<evidence type="ECO:0000259" key="1">
    <source>
        <dbReference type="Pfam" id="PF00903"/>
    </source>
</evidence>
<feature type="domain" description="Glyoxalase/fosfomycin resistance/dioxygenase" evidence="1">
    <location>
        <begin position="3"/>
        <end position="89"/>
    </location>
</feature>